<keyword evidence="4" id="KW-0862">Zinc</keyword>
<keyword evidence="4" id="KW-0479">Metal-binding</keyword>
<dbReference type="InterPro" id="IPR003000">
    <property type="entry name" value="Sirtuin"/>
</dbReference>
<feature type="binding site" evidence="4">
    <location>
        <position position="164"/>
    </location>
    <ligand>
        <name>Zn(2+)</name>
        <dbReference type="ChEBI" id="CHEBI:29105"/>
    </ligand>
</feature>
<dbReference type="InterPro" id="IPR050134">
    <property type="entry name" value="NAD-dep_sirtuin_deacylases"/>
</dbReference>
<dbReference type="GO" id="GO:0017136">
    <property type="term" value="F:histone deacetylase activity, NAD-dependent"/>
    <property type="evidence" value="ECO:0007669"/>
    <property type="project" value="TreeGrafter"/>
</dbReference>
<accession>A0A1H2K4K2</accession>
<dbReference type="GO" id="GO:0070403">
    <property type="term" value="F:NAD+ binding"/>
    <property type="evidence" value="ECO:0007669"/>
    <property type="project" value="InterPro"/>
</dbReference>
<feature type="binding site" evidence="4">
    <location>
        <position position="137"/>
    </location>
    <ligand>
        <name>Zn(2+)</name>
        <dbReference type="ChEBI" id="CHEBI:29105"/>
    </ligand>
</feature>
<dbReference type="SUPFAM" id="SSF52467">
    <property type="entry name" value="DHS-like NAD/FAD-binding domain"/>
    <property type="match status" value="1"/>
</dbReference>
<dbReference type="EC" id="2.3.1.286" evidence="1"/>
<dbReference type="InterPro" id="IPR026591">
    <property type="entry name" value="Sirtuin_cat_small_dom_sf"/>
</dbReference>
<dbReference type="NCBIfam" id="NF001753">
    <property type="entry name" value="PRK00481.1-3"/>
    <property type="match status" value="1"/>
</dbReference>
<dbReference type="Gene3D" id="3.40.50.1220">
    <property type="entry name" value="TPP-binding domain"/>
    <property type="match status" value="1"/>
</dbReference>
<dbReference type="Gene3D" id="3.30.1600.10">
    <property type="entry name" value="SIR2/SIRT2 'Small Domain"/>
    <property type="match status" value="1"/>
</dbReference>
<keyword evidence="7" id="KW-1185">Reference proteome</keyword>
<proteinExistence type="predicted"/>
<evidence type="ECO:0000256" key="4">
    <source>
        <dbReference type="PROSITE-ProRule" id="PRU00236"/>
    </source>
</evidence>
<keyword evidence="3" id="KW-0520">NAD</keyword>
<protein>
    <recommendedName>
        <fullName evidence="1">protein acetyllysine N-acetyltransferase</fullName>
        <ecNumber evidence="1">2.3.1.286</ecNumber>
    </recommendedName>
</protein>
<evidence type="ECO:0000256" key="3">
    <source>
        <dbReference type="ARBA" id="ARBA00023027"/>
    </source>
</evidence>
<dbReference type="EMBL" id="FNLL01000020">
    <property type="protein sequence ID" value="SDU63503.1"/>
    <property type="molecule type" value="Genomic_DNA"/>
</dbReference>
<dbReference type="PANTHER" id="PTHR11085">
    <property type="entry name" value="NAD-DEPENDENT PROTEIN DEACYLASE SIRTUIN-5, MITOCHONDRIAL-RELATED"/>
    <property type="match status" value="1"/>
</dbReference>
<evidence type="ECO:0000313" key="6">
    <source>
        <dbReference type="EMBL" id="SDU63503.1"/>
    </source>
</evidence>
<dbReference type="GO" id="GO:0046872">
    <property type="term" value="F:metal ion binding"/>
    <property type="evidence" value="ECO:0007669"/>
    <property type="project" value="UniProtKB-KW"/>
</dbReference>
<dbReference type="AlphaFoldDB" id="A0A1H2K4K2"/>
<dbReference type="InterPro" id="IPR029035">
    <property type="entry name" value="DHS-like_NAD/FAD-binding_dom"/>
</dbReference>
<dbReference type="PANTHER" id="PTHR11085:SF4">
    <property type="entry name" value="NAD-DEPENDENT PROTEIN DEACYLASE"/>
    <property type="match status" value="1"/>
</dbReference>
<evidence type="ECO:0000256" key="1">
    <source>
        <dbReference type="ARBA" id="ARBA00012928"/>
    </source>
</evidence>
<dbReference type="RefSeq" id="WP_092238370.1">
    <property type="nucleotide sequence ID" value="NZ_FNLL01000020.1"/>
</dbReference>
<gene>
    <name evidence="6" type="ORF">SAMN04487931_12025</name>
</gene>
<dbReference type="InterPro" id="IPR026590">
    <property type="entry name" value="Ssirtuin_cat_dom"/>
</dbReference>
<dbReference type="Pfam" id="PF02146">
    <property type="entry name" value="SIR2"/>
    <property type="match status" value="1"/>
</dbReference>
<evidence type="ECO:0000256" key="2">
    <source>
        <dbReference type="ARBA" id="ARBA00022679"/>
    </source>
</evidence>
<sequence>MAKKTIEKTNEKITIAADKIKASNNLVIFTGAGISTESGIPDYRSQGGIWDKFQPVYFDEFMSSKKARIKYWEQRLDMEKSLSVSKPNKGHKSIAKLHEMGKLKALITQNIDGLHEASGIPAKKIIELHGNTRRVRCMSCSKLISWEETQKMIDAGEKAPECSCGGYFKPDTVSFGQAMPVEETRRAVELSTNSDVFIVVGSTLLVQPAALMPEYAKNAGAFLVIINLSETPYDTKCDVLIRGKAGDVLKNIVNQVISD</sequence>
<feature type="binding site" evidence="4">
    <location>
        <position position="162"/>
    </location>
    <ligand>
        <name>Zn(2+)</name>
        <dbReference type="ChEBI" id="CHEBI:29105"/>
    </ligand>
</feature>
<evidence type="ECO:0000259" key="5">
    <source>
        <dbReference type="PROSITE" id="PS50305"/>
    </source>
</evidence>
<dbReference type="CDD" id="cd01407">
    <property type="entry name" value="SIR2-fam"/>
    <property type="match status" value="1"/>
</dbReference>
<evidence type="ECO:0000313" key="7">
    <source>
        <dbReference type="Proteomes" id="UP000199608"/>
    </source>
</evidence>
<keyword evidence="2" id="KW-0808">Transferase</keyword>
<organism evidence="6 7">
    <name type="scientific">Desulfobacula phenolica</name>
    <dbReference type="NCBI Taxonomy" id="90732"/>
    <lineage>
        <taxon>Bacteria</taxon>
        <taxon>Pseudomonadati</taxon>
        <taxon>Thermodesulfobacteriota</taxon>
        <taxon>Desulfobacteria</taxon>
        <taxon>Desulfobacterales</taxon>
        <taxon>Desulfobacteraceae</taxon>
        <taxon>Desulfobacula</taxon>
    </lineage>
</organism>
<feature type="binding site" evidence="4">
    <location>
        <position position="140"/>
    </location>
    <ligand>
        <name>Zn(2+)</name>
        <dbReference type="ChEBI" id="CHEBI:29105"/>
    </ligand>
</feature>
<name>A0A1H2K4K2_9BACT</name>
<feature type="active site" description="Proton acceptor" evidence="4">
    <location>
        <position position="129"/>
    </location>
</feature>
<dbReference type="PROSITE" id="PS50305">
    <property type="entry name" value="SIRTUIN"/>
    <property type="match status" value="1"/>
</dbReference>
<reference evidence="7" key="1">
    <citation type="submission" date="2016-10" db="EMBL/GenBank/DDBJ databases">
        <authorList>
            <person name="Varghese N."/>
            <person name="Submissions S."/>
        </authorList>
    </citation>
    <scope>NUCLEOTIDE SEQUENCE [LARGE SCALE GENOMIC DNA]</scope>
    <source>
        <strain evidence="7">DSM 3384</strain>
    </source>
</reference>
<dbReference type="Proteomes" id="UP000199608">
    <property type="component" value="Unassembled WGS sequence"/>
</dbReference>
<feature type="domain" description="Deacetylase sirtuin-type" evidence="5">
    <location>
        <begin position="6"/>
        <end position="259"/>
    </location>
</feature>